<dbReference type="RefSeq" id="WP_013327466.1">
    <property type="nucleotide sequence ID" value="NC_014506.1"/>
</dbReference>
<dbReference type="InterPro" id="IPR040977">
    <property type="entry name" value="HP1451_C"/>
</dbReference>
<dbReference type="InterPro" id="IPR038247">
    <property type="entry name" value="Jag_N_dom_sf"/>
</dbReference>
<sequence>MIKIEAVTLEGAFKDAAAALDCSVTQLAVEVVQAPSGGFLGLFKKKAIIVATIKNELLDEKKKVATVQVPETPKVIEVAEDITPAHTMLNDTIMPTSFVSDQDEDEMEEDLASGLDYTADYDDEYDDEISEEAAPLVDIQVVAKEVKADINKLFDLICFEIEKIEVSAYDKETLLIEFKGEDAALLIGKEGYRYKALSYMIFNWINTKYDVQLRLEIAEFLKNQEESVARYLTNVYENIDRDGRAQTKILDGVLVQIALKELRERYPDKYVVIRSTKDGLKYIIVNDYHNN</sequence>
<dbReference type="EMBL" id="CP002205">
    <property type="protein sequence ID" value="ADN09713.1"/>
    <property type="molecule type" value="Genomic_DNA"/>
</dbReference>
<dbReference type="InterPro" id="IPR032782">
    <property type="entry name" value="KhpB_N"/>
</dbReference>
<keyword evidence="3" id="KW-1185">Reference proteome</keyword>
<evidence type="ECO:0000313" key="3">
    <source>
        <dbReference type="Proteomes" id="UP000007803"/>
    </source>
</evidence>
<organism evidence="2 3">
    <name type="scientific">Sulfurimonas autotrophica (strain ATCC BAA-671 / DSM 16294 / JCM 11897 / OK10)</name>
    <dbReference type="NCBI Taxonomy" id="563040"/>
    <lineage>
        <taxon>Bacteria</taxon>
        <taxon>Pseudomonadati</taxon>
        <taxon>Campylobacterota</taxon>
        <taxon>Epsilonproteobacteria</taxon>
        <taxon>Campylobacterales</taxon>
        <taxon>Sulfurimonadaceae</taxon>
        <taxon>Sulfurimonas</taxon>
    </lineage>
</organism>
<reference evidence="3" key="1">
    <citation type="journal article" date="2010" name="Stand. Genomic Sci.">
        <title>Complete genome sequence of Sulfurimonas autotrophica type strain (OK10).</title>
        <authorList>
            <person name="Sikorski J."/>
            <person name="Munk C."/>
            <person name="Lapidus A."/>
            <person name="Djao O."/>
            <person name="Lucas S."/>
            <person name="Glavina Del Rio T."/>
            <person name="Nolan M."/>
            <person name="Tice H."/>
            <person name="Han C."/>
            <person name="Cheng J."/>
            <person name="Tapia R."/>
            <person name="Goodwin L."/>
            <person name="Pitluck S."/>
            <person name="Liolios K."/>
            <person name="Ivanova N."/>
            <person name="Mavromatis K."/>
            <person name="Mikhailova N."/>
            <person name="Pati A."/>
            <person name="Sims D."/>
            <person name="Meincke L."/>
            <person name="Brettin T."/>
            <person name="Detter J."/>
            <person name="Chen A."/>
            <person name="Palaniappan K."/>
            <person name="Land M."/>
            <person name="Hauser L."/>
            <person name="Chang Y."/>
            <person name="Jeffries C."/>
            <person name="Rohde M."/>
            <person name="Lang E."/>
            <person name="Spring S."/>
            <person name="Goker M."/>
            <person name="Woyke T."/>
            <person name="Bristow J."/>
            <person name="Eisen J."/>
            <person name="Markowitz V."/>
            <person name="Hugenholtz P."/>
            <person name="Kyrpides N."/>
            <person name="Klenk H."/>
        </authorList>
    </citation>
    <scope>NUCLEOTIDE SEQUENCE [LARGE SCALE GENOMIC DNA]</scope>
    <source>
        <strain evidence="3">ATCC BAA-671 / DSM 16294 / JCM 11897 / OK10</strain>
    </source>
</reference>
<dbReference type="Pfam" id="PF14804">
    <property type="entry name" value="Jag_N"/>
    <property type="match status" value="1"/>
</dbReference>
<evidence type="ECO:0000259" key="1">
    <source>
        <dbReference type="SMART" id="SM01245"/>
    </source>
</evidence>
<dbReference type="Proteomes" id="UP000007803">
    <property type="component" value="Chromosome"/>
</dbReference>
<protein>
    <recommendedName>
        <fullName evidence="1">RNA-binding protein KhpB N-terminal domain-containing protein</fullName>
    </recommendedName>
</protein>
<dbReference type="Gene3D" id="3.30.1370.180">
    <property type="match status" value="1"/>
</dbReference>
<dbReference type="InterPro" id="IPR039247">
    <property type="entry name" value="KhpB"/>
</dbReference>
<dbReference type="InterPro" id="IPR015946">
    <property type="entry name" value="KH_dom-like_a/b"/>
</dbReference>
<dbReference type="Gene3D" id="3.30.30.80">
    <property type="entry name" value="probable RNA-binding protein from clostridium symbiosum atcc 14940"/>
    <property type="match status" value="1"/>
</dbReference>
<dbReference type="PANTHER" id="PTHR35800">
    <property type="entry name" value="PROTEIN JAG"/>
    <property type="match status" value="1"/>
</dbReference>
<evidence type="ECO:0000313" key="2">
    <source>
        <dbReference type="EMBL" id="ADN09713.1"/>
    </source>
</evidence>
<gene>
    <name evidence="2" type="ordered locus">Saut_1667</name>
</gene>
<feature type="domain" description="RNA-binding protein KhpB N-terminal" evidence="1">
    <location>
        <begin position="3"/>
        <end position="54"/>
    </location>
</feature>
<dbReference type="Pfam" id="PF18472">
    <property type="entry name" value="HP1451_C"/>
    <property type="match status" value="1"/>
</dbReference>
<dbReference type="AlphaFoldDB" id="E0UPI3"/>
<name>E0UPI3_SULAO</name>
<dbReference type="HOGENOM" id="CLU_065101_0_0_7"/>
<dbReference type="SMART" id="SM01245">
    <property type="entry name" value="Jag_N"/>
    <property type="match status" value="1"/>
</dbReference>
<dbReference type="GO" id="GO:0003723">
    <property type="term" value="F:RNA binding"/>
    <property type="evidence" value="ECO:0007669"/>
    <property type="project" value="InterPro"/>
</dbReference>
<proteinExistence type="predicted"/>
<dbReference type="STRING" id="563040.Saut_1667"/>
<dbReference type="KEGG" id="sua:Saut_1667"/>
<accession>E0UPI3</accession>
<dbReference type="OrthoDB" id="5329502at2"/>
<dbReference type="Gene3D" id="3.30.300.20">
    <property type="match status" value="1"/>
</dbReference>
<dbReference type="eggNOG" id="COG1847">
    <property type="taxonomic scope" value="Bacteria"/>
</dbReference>
<dbReference type="PANTHER" id="PTHR35800:SF1">
    <property type="entry name" value="RNA-BINDING PROTEIN KHPB"/>
    <property type="match status" value="1"/>
</dbReference>